<name>A0A502E5S9_9MYCO</name>
<dbReference type="RefSeq" id="WP_140694111.1">
    <property type="nucleotide sequence ID" value="NZ_RCZG01000007.1"/>
</dbReference>
<accession>A0A502E5S9</accession>
<dbReference type="PANTHER" id="PTHR43433">
    <property type="entry name" value="HYDROLASE, ALPHA/BETA FOLD FAMILY PROTEIN"/>
    <property type="match status" value="1"/>
</dbReference>
<dbReference type="EMBL" id="RCZG01000007">
    <property type="protein sequence ID" value="TPG32847.1"/>
    <property type="molecule type" value="Genomic_DNA"/>
</dbReference>
<dbReference type="Pfam" id="PF00561">
    <property type="entry name" value="Abhydrolase_1"/>
    <property type="match status" value="2"/>
</dbReference>
<evidence type="ECO:0000313" key="3">
    <source>
        <dbReference type="Proteomes" id="UP000320095"/>
    </source>
</evidence>
<dbReference type="AlphaFoldDB" id="A0A502E5S9"/>
<organism evidence="2 3">
    <name type="scientific">Mycolicibacterium hodleri</name>
    <dbReference type="NCBI Taxonomy" id="49897"/>
    <lineage>
        <taxon>Bacteria</taxon>
        <taxon>Bacillati</taxon>
        <taxon>Actinomycetota</taxon>
        <taxon>Actinomycetes</taxon>
        <taxon>Mycobacteriales</taxon>
        <taxon>Mycobacteriaceae</taxon>
        <taxon>Mycolicibacterium</taxon>
    </lineage>
</organism>
<evidence type="ECO:0000313" key="2">
    <source>
        <dbReference type="EMBL" id="TPG32847.1"/>
    </source>
</evidence>
<dbReference type="InterPro" id="IPR000073">
    <property type="entry name" value="AB_hydrolase_1"/>
</dbReference>
<sequence length="247" mass="26207">MSRESRTVGSDATMLSIHGLQIALRTRGSGDPVLLLNGLARPMESWDHFADTLGDRTVITFDGPGVGLSGTPVLPHSMPMLADVAARVLDAVGVEKADVVGYSHGGAVAQQFAVGHPTRVNKLVLMSTTCGVGAVPGRSREVMPSLLNPRRGIRWPRADPLGLLWQLAAISTWSSIPMLGRIDAPTLLICGEQDRVVPLANSSLIAARIRNARLVTIQAGHDLQMPGPAAAAGRIVRQFLDPTVGRR</sequence>
<keyword evidence="2" id="KW-0378">Hydrolase</keyword>
<dbReference type="PANTHER" id="PTHR43433:SF5">
    <property type="entry name" value="AB HYDROLASE-1 DOMAIN-CONTAINING PROTEIN"/>
    <property type="match status" value="1"/>
</dbReference>
<dbReference type="Proteomes" id="UP000320095">
    <property type="component" value="Unassembled WGS sequence"/>
</dbReference>
<keyword evidence="3" id="KW-1185">Reference proteome</keyword>
<gene>
    <name evidence="2" type="ORF">EAH80_18875</name>
</gene>
<feature type="domain" description="AB hydrolase-1" evidence="1">
    <location>
        <begin position="164"/>
        <end position="228"/>
    </location>
</feature>
<reference evidence="2 3" key="1">
    <citation type="journal article" date="2019" name="Environ. Microbiol.">
        <title>Species interactions and distinct microbial communities in high Arctic permafrost affected cryosols are associated with the CH4 and CO2 gas fluxes.</title>
        <authorList>
            <person name="Altshuler I."/>
            <person name="Hamel J."/>
            <person name="Turney S."/>
            <person name="Magnuson E."/>
            <person name="Levesque R."/>
            <person name="Greer C."/>
            <person name="Whyte L.G."/>
        </authorList>
    </citation>
    <scope>NUCLEOTIDE SEQUENCE [LARGE SCALE GENOMIC DNA]</scope>
    <source>
        <strain evidence="2 3">S5.20</strain>
    </source>
</reference>
<protein>
    <submittedName>
        <fullName evidence="2">Alpha/beta fold hydrolase</fullName>
    </submittedName>
</protein>
<dbReference type="InterPro" id="IPR050471">
    <property type="entry name" value="AB_hydrolase"/>
</dbReference>
<dbReference type="Gene3D" id="3.40.50.1820">
    <property type="entry name" value="alpha/beta hydrolase"/>
    <property type="match status" value="2"/>
</dbReference>
<proteinExistence type="predicted"/>
<dbReference type="SUPFAM" id="SSF53474">
    <property type="entry name" value="alpha/beta-Hydrolases"/>
    <property type="match status" value="1"/>
</dbReference>
<comment type="caution">
    <text evidence="2">The sequence shown here is derived from an EMBL/GenBank/DDBJ whole genome shotgun (WGS) entry which is preliminary data.</text>
</comment>
<dbReference type="GO" id="GO:0046503">
    <property type="term" value="P:glycerolipid catabolic process"/>
    <property type="evidence" value="ECO:0007669"/>
    <property type="project" value="TreeGrafter"/>
</dbReference>
<dbReference type="GO" id="GO:0004806">
    <property type="term" value="F:triacylglycerol lipase activity"/>
    <property type="evidence" value="ECO:0007669"/>
    <property type="project" value="TreeGrafter"/>
</dbReference>
<dbReference type="OrthoDB" id="9796770at2"/>
<dbReference type="PRINTS" id="PR00111">
    <property type="entry name" value="ABHYDROLASE"/>
</dbReference>
<dbReference type="InterPro" id="IPR029058">
    <property type="entry name" value="AB_hydrolase_fold"/>
</dbReference>
<evidence type="ECO:0000259" key="1">
    <source>
        <dbReference type="Pfam" id="PF00561"/>
    </source>
</evidence>
<feature type="domain" description="AB hydrolase-1" evidence="1">
    <location>
        <begin position="32"/>
        <end position="130"/>
    </location>
</feature>